<evidence type="ECO:0000256" key="6">
    <source>
        <dbReference type="ARBA" id="ARBA00022989"/>
    </source>
</evidence>
<keyword evidence="11" id="KW-1185">Reference proteome</keyword>
<dbReference type="GO" id="GO:0005886">
    <property type="term" value="C:plasma membrane"/>
    <property type="evidence" value="ECO:0007669"/>
    <property type="project" value="UniProtKB-SubCell"/>
</dbReference>
<dbReference type="GO" id="GO:0032217">
    <property type="term" value="F:riboflavin transmembrane transporter activity"/>
    <property type="evidence" value="ECO:0007669"/>
    <property type="project" value="UniProtKB-UniRule"/>
</dbReference>
<dbReference type="InterPro" id="IPR025720">
    <property type="entry name" value="RibU"/>
</dbReference>
<dbReference type="EMBL" id="NGJZ01000001">
    <property type="protein sequence ID" value="RSU08103.1"/>
    <property type="molecule type" value="Genomic_DNA"/>
</dbReference>
<keyword evidence="7 8" id="KW-0472">Membrane</keyword>
<dbReference type="Pfam" id="PF12822">
    <property type="entry name" value="ECF_trnsprt"/>
    <property type="match status" value="1"/>
</dbReference>
<evidence type="ECO:0000256" key="4">
    <source>
        <dbReference type="ARBA" id="ARBA00022475"/>
    </source>
</evidence>
<evidence type="ECO:0000256" key="7">
    <source>
        <dbReference type="ARBA" id="ARBA00023136"/>
    </source>
</evidence>
<feature type="transmembrane region" description="Helical" evidence="9">
    <location>
        <begin position="43"/>
        <end position="63"/>
    </location>
</feature>
<feature type="transmembrane region" description="Helical" evidence="9">
    <location>
        <begin position="151"/>
        <end position="174"/>
    </location>
</feature>
<accession>A0A430AJB2</accession>
<sequence>MKYVNVKKMVVFSMLAALSYALVTLGFPLLPNFPFLKLDFGDIPVLIGTFIYGIGGGVSVAFIRSLLHFVITGAGMLNLVGDFASFLATVLYLIPIHMIYQRKKGKKNAFLGVIIATVFLTIFMTIANYFVLTPLYVKLLGFSYGIPMKQVMITGIIPFNLIKGLAVGGIYVVVQQKMLVWLSSKLYQNKKI</sequence>
<keyword evidence="3 8" id="KW-0813">Transport</keyword>
<evidence type="ECO:0000256" key="2">
    <source>
        <dbReference type="ARBA" id="ARBA00005540"/>
    </source>
</evidence>
<dbReference type="PANTHER" id="PTHR38438">
    <property type="entry name" value="RIBOFLAVIN TRANSPORTER RIBU"/>
    <property type="match status" value="1"/>
</dbReference>
<dbReference type="RefSeq" id="WP_126822372.1">
    <property type="nucleotide sequence ID" value="NZ_JBHLWU010000001.1"/>
</dbReference>
<evidence type="ECO:0000313" key="10">
    <source>
        <dbReference type="EMBL" id="RSU08103.1"/>
    </source>
</evidence>
<dbReference type="PANTHER" id="PTHR38438:SF1">
    <property type="entry name" value="RIBOFLAVIN TRANSPORTER RIBU"/>
    <property type="match status" value="1"/>
</dbReference>
<feature type="transmembrane region" description="Helical" evidence="9">
    <location>
        <begin position="12"/>
        <end position="31"/>
    </location>
</feature>
<dbReference type="PIRSF" id="PIRSF037778">
    <property type="entry name" value="UCP037778_transp_RibU"/>
    <property type="match status" value="1"/>
</dbReference>
<evidence type="ECO:0000313" key="11">
    <source>
        <dbReference type="Proteomes" id="UP000288669"/>
    </source>
</evidence>
<keyword evidence="5 9" id="KW-0812">Transmembrane</keyword>
<dbReference type="Proteomes" id="UP000288669">
    <property type="component" value="Unassembled WGS sequence"/>
</dbReference>
<evidence type="ECO:0000256" key="3">
    <source>
        <dbReference type="ARBA" id="ARBA00022448"/>
    </source>
</evidence>
<comment type="caution">
    <text evidence="10">The sequence shown here is derived from an EMBL/GenBank/DDBJ whole genome shotgun (WGS) entry which is preliminary data.</text>
</comment>
<dbReference type="Gene3D" id="1.10.1760.20">
    <property type="match status" value="1"/>
</dbReference>
<evidence type="ECO:0000256" key="5">
    <source>
        <dbReference type="ARBA" id="ARBA00022692"/>
    </source>
</evidence>
<keyword evidence="6 9" id="KW-1133">Transmembrane helix</keyword>
<evidence type="ECO:0000256" key="9">
    <source>
        <dbReference type="SAM" id="Phobius"/>
    </source>
</evidence>
<feature type="transmembrane region" description="Helical" evidence="9">
    <location>
        <begin position="108"/>
        <end position="131"/>
    </location>
</feature>
<keyword evidence="4 8" id="KW-1003">Cell membrane</keyword>
<reference evidence="10 11" key="1">
    <citation type="submission" date="2017-05" db="EMBL/GenBank/DDBJ databases">
        <title>Vagococcus spp. assemblies.</title>
        <authorList>
            <person name="Gulvik C.A."/>
        </authorList>
    </citation>
    <scope>NUCLEOTIDE SEQUENCE [LARGE SCALE GENOMIC DNA]</scope>
    <source>
        <strain evidence="10 11">DSM 24756</strain>
    </source>
</reference>
<dbReference type="InterPro" id="IPR024529">
    <property type="entry name" value="ECF_trnsprt_substrate-spec"/>
</dbReference>
<dbReference type="AlphaFoldDB" id="A0A430AJB2"/>
<protein>
    <recommendedName>
        <fullName evidence="8">Riboflavin transporter</fullName>
    </recommendedName>
</protein>
<name>A0A430AJB2_9ENTE</name>
<dbReference type="OrthoDB" id="9809216at2"/>
<comment type="function">
    <text evidence="8">Probably a riboflavin-binding protein that interacts with the energy-coupling factor (ECF) ABC-transporter complex.</text>
</comment>
<comment type="similarity">
    <text evidence="2 8">Belongs to the prokaryotic riboflavin transporter (P-RFT) (TC 2.A.87) family.</text>
</comment>
<organism evidence="10 11">
    <name type="scientific">Vagococcus entomophilus</name>
    <dbReference type="NCBI Taxonomy" id="1160095"/>
    <lineage>
        <taxon>Bacteria</taxon>
        <taxon>Bacillati</taxon>
        <taxon>Bacillota</taxon>
        <taxon>Bacilli</taxon>
        <taxon>Lactobacillales</taxon>
        <taxon>Enterococcaceae</taxon>
        <taxon>Vagococcus</taxon>
    </lineage>
</organism>
<proteinExistence type="inferred from homology"/>
<evidence type="ECO:0000256" key="1">
    <source>
        <dbReference type="ARBA" id="ARBA00004651"/>
    </source>
</evidence>
<gene>
    <name evidence="10" type="ORF">CBF30_02335</name>
</gene>
<comment type="subcellular location">
    <subcellularLocation>
        <location evidence="1">Cell membrane</location>
        <topology evidence="1">Multi-pass membrane protein</topology>
    </subcellularLocation>
</comment>
<evidence type="ECO:0000256" key="8">
    <source>
        <dbReference type="PIRNR" id="PIRNR037778"/>
    </source>
</evidence>
<feature type="transmembrane region" description="Helical" evidence="9">
    <location>
        <begin position="69"/>
        <end position="96"/>
    </location>
</feature>